<dbReference type="eggNOG" id="COG3677">
    <property type="taxonomic scope" value="Bacteria"/>
</dbReference>
<organism evidence="1 2">
    <name type="scientific">Desulfurivibrio alkaliphilus (strain DSM 19089 / UNIQEM U267 / AHT2)</name>
    <dbReference type="NCBI Taxonomy" id="589865"/>
    <lineage>
        <taxon>Bacteria</taxon>
        <taxon>Pseudomonadati</taxon>
        <taxon>Thermodesulfobacteriota</taxon>
        <taxon>Desulfobulbia</taxon>
        <taxon>Desulfobulbales</taxon>
        <taxon>Desulfobulbaceae</taxon>
        <taxon>Desulfurivibrio</taxon>
    </lineage>
</organism>
<proteinExistence type="predicted"/>
<evidence type="ECO:0000313" key="2">
    <source>
        <dbReference type="Proteomes" id="UP000001508"/>
    </source>
</evidence>
<dbReference type="AlphaFoldDB" id="D6Z5J7"/>
<gene>
    <name evidence="1" type="ordered locus">DaAHT2_2060</name>
</gene>
<reference evidence="2" key="1">
    <citation type="submission" date="2010-02" db="EMBL/GenBank/DDBJ databases">
        <title>Complete sequence of Desulfurivibrio alkaliphilus AHT2.</title>
        <authorList>
            <consortium name="US DOE Joint Genome Institute"/>
            <person name="Pitluck S."/>
            <person name="Chertkov O."/>
            <person name="Detter J.C."/>
            <person name="Han C."/>
            <person name="Tapia R."/>
            <person name="Larimer F."/>
            <person name="Land M."/>
            <person name="Hauser L."/>
            <person name="Kyrpides N."/>
            <person name="Mikhailova N."/>
            <person name="Sorokin D.Y."/>
            <person name="Muyzer G."/>
            <person name="Woyke T."/>
        </authorList>
    </citation>
    <scope>NUCLEOTIDE SEQUENCE [LARGE SCALE GENOMIC DNA]</scope>
    <source>
        <strain evidence="2">DSM 19089 / UNIQEM U267 / AHT2</strain>
    </source>
</reference>
<dbReference type="InParanoid" id="D6Z5J7"/>
<sequence length="149" mass="16010">MNRAKTAGCTKYEPARAGLLSGIAEKITPAMFDPGFVVDHFLNKQNVHKMISKTTCQYCGFSLPDSVADSWKEGKRGKCRNCRNPVSITGGTALGGLHLKPAEITMLALLLAFGCGPGEIAKLMGRSRGTVGNWIKRLTTIDQGEDPQA</sequence>
<dbReference type="RefSeq" id="WP_013164253.1">
    <property type="nucleotide sequence ID" value="NC_014216.1"/>
</dbReference>
<protein>
    <submittedName>
        <fullName evidence="1">RNA polymerase, sigma-24 subunit, ECF subfamily</fullName>
    </submittedName>
</protein>
<dbReference type="HOGENOM" id="CLU_1746676_0_0_7"/>
<evidence type="ECO:0000313" key="1">
    <source>
        <dbReference type="EMBL" id="ADH86734.1"/>
    </source>
</evidence>
<dbReference type="KEGG" id="dak:DaAHT2_2060"/>
<keyword evidence="2" id="KW-1185">Reference proteome</keyword>
<accession>D6Z5J7</accession>
<dbReference type="Proteomes" id="UP000001508">
    <property type="component" value="Chromosome"/>
</dbReference>
<dbReference type="EMBL" id="CP001940">
    <property type="protein sequence ID" value="ADH86734.1"/>
    <property type="molecule type" value="Genomic_DNA"/>
</dbReference>
<name>D6Z5J7_DESAT</name>